<sequence length="94" mass="10288">MTKTMIMQAAVPLFLVLLPIGLGVTAAFAMINVPGLGMLFNSICGWIPVVNPLVTIISVKAYRDVIKLWLIKCFQINLPRRIIIAPSIVVVAKK</sequence>
<keyword evidence="2" id="KW-1185">Reference proteome</keyword>
<feature type="transmembrane region" description="Helical" evidence="1">
    <location>
        <begin position="39"/>
        <end position="62"/>
    </location>
</feature>
<dbReference type="AlphaFoldDB" id="A0A914Y260"/>
<reference evidence="3" key="1">
    <citation type="submission" date="2022-11" db="UniProtKB">
        <authorList>
            <consortium name="WormBaseParasite"/>
        </authorList>
    </citation>
    <scope>IDENTIFICATION</scope>
</reference>
<evidence type="ECO:0000256" key="1">
    <source>
        <dbReference type="SAM" id="Phobius"/>
    </source>
</evidence>
<evidence type="ECO:0000313" key="2">
    <source>
        <dbReference type="Proteomes" id="UP000887577"/>
    </source>
</evidence>
<protein>
    <submittedName>
        <fullName evidence="3">Uncharacterized protein</fullName>
    </submittedName>
</protein>
<dbReference type="Pfam" id="PF10326">
    <property type="entry name" value="7TM_GPCR_Str"/>
    <property type="match status" value="1"/>
</dbReference>
<dbReference type="WBParaSite" id="PSU_v2.g13319.t1">
    <property type="protein sequence ID" value="PSU_v2.g13319.t1"/>
    <property type="gene ID" value="PSU_v2.g13319"/>
</dbReference>
<keyword evidence="1" id="KW-0812">Transmembrane</keyword>
<name>A0A914Y260_9BILA</name>
<keyword evidence="1" id="KW-0472">Membrane</keyword>
<dbReference type="Proteomes" id="UP000887577">
    <property type="component" value="Unplaced"/>
</dbReference>
<keyword evidence="1" id="KW-1133">Transmembrane helix</keyword>
<organism evidence="2 3">
    <name type="scientific">Panagrolaimus superbus</name>
    <dbReference type="NCBI Taxonomy" id="310955"/>
    <lineage>
        <taxon>Eukaryota</taxon>
        <taxon>Metazoa</taxon>
        <taxon>Ecdysozoa</taxon>
        <taxon>Nematoda</taxon>
        <taxon>Chromadorea</taxon>
        <taxon>Rhabditida</taxon>
        <taxon>Tylenchina</taxon>
        <taxon>Panagrolaimomorpha</taxon>
        <taxon>Panagrolaimoidea</taxon>
        <taxon>Panagrolaimidae</taxon>
        <taxon>Panagrolaimus</taxon>
    </lineage>
</organism>
<evidence type="ECO:0000313" key="3">
    <source>
        <dbReference type="WBParaSite" id="PSU_v2.g13319.t1"/>
    </source>
</evidence>
<proteinExistence type="predicted"/>
<dbReference type="InterPro" id="IPR019428">
    <property type="entry name" value="7TM_GPCR_serpentine_rcpt_Str"/>
</dbReference>
<accession>A0A914Y260</accession>